<reference evidence="1" key="2">
    <citation type="journal article" date="2023" name="Int. J. Mol. Sci.">
        <title>De Novo Assembly and Annotation of 11 Diverse Shrub Willow (Salix) Genomes Reveals Novel Gene Organization in Sex-Linked Regions.</title>
        <authorList>
            <person name="Hyden B."/>
            <person name="Feng K."/>
            <person name="Yates T.B."/>
            <person name="Jawdy S."/>
            <person name="Cereghino C."/>
            <person name="Smart L.B."/>
            <person name="Muchero W."/>
        </authorList>
    </citation>
    <scope>NUCLEOTIDE SEQUENCE</scope>
    <source>
        <tissue evidence="1">Shoot tip</tissue>
    </source>
</reference>
<comment type="caution">
    <text evidence="1">The sequence shown here is derived from an EMBL/GenBank/DDBJ whole genome shotgun (WGS) entry which is preliminary data.</text>
</comment>
<evidence type="ECO:0000313" key="1">
    <source>
        <dbReference type="EMBL" id="KAJ6398469.1"/>
    </source>
</evidence>
<gene>
    <name evidence="1" type="ORF">OIU77_019296</name>
</gene>
<dbReference type="PANTHER" id="PTHR34724">
    <property type="entry name" value="OS12G0596101 PROTEIN"/>
    <property type="match status" value="1"/>
</dbReference>
<dbReference type="PANTHER" id="PTHR34724:SF4">
    <property type="entry name" value="EXPRESSED PROTEIN"/>
    <property type="match status" value="1"/>
</dbReference>
<keyword evidence="2" id="KW-1185">Reference proteome</keyword>
<dbReference type="EMBL" id="JAPFFI010000003">
    <property type="protein sequence ID" value="KAJ6398469.1"/>
    <property type="molecule type" value="Genomic_DNA"/>
</dbReference>
<organism evidence="1 2">
    <name type="scientific">Salix suchowensis</name>
    <dbReference type="NCBI Taxonomy" id="1278906"/>
    <lineage>
        <taxon>Eukaryota</taxon>
        <taxon>Viridiplantae</taxon>
        <taxon>Streptophyta</taxon>
        <taxon>Embryophyta</taxon>
        <taxon>Tracheophyta</taxon>
        <taxon>Spermatophyta</taxon>
        <taxon>Magnoliopsida</taxon>
        <taxon>eudicotyledons</taxon>
        <taxon>Gunneridae</taxon>
        <taxon>Pentapetalae</taxon>
        <taxon>rosids</taxon>
        <taxon>fabids</taxon>
        <taxon>Malpighiales</taxon>
        <taxon>Salicaceae</taxon>
        <taxon>Saliceae</taxon>
        <taxon>Salix</taxon>
    </lineage>
</organism>
<name>A0ABQ9CIX7_9ROSI</name>
<dbReference type="Proteomes" id="UP001141253">
    <property type="component" value="Chromosome 5"/>
</dbReference>
<reference evidence="1" key="1">
    <citation type="submission" date="2022-10" db="EMBL/GenBank/DDBJ databases">
        <authorList>
            <person name="Hyden B.L."/>
            <person name="Feng K."/>
            <person name="Yates T."/>
            <person name="Jawdy S."/>
            <person name="Smart L.B."/>
            <person name="Muchero W."/>
        </authorList>
    </citation>
    <scope>NUCLEOTIDE SEQUENCE</scope>
    <source>
        <tissue evidence="1">Shoot tip</tissue>
    </source>
</reference>
<protein>
    <submittedName>
        <fullName evidence="1">Uncharacterized protein</fullName>
    </submittedName>
</protein>
<evidence type="ECO:0000313" key="2">
    <source>
        <dbReference type="Proteomes" id="UP001141253"/>
    </source>
</evidence>
<proteinExistence type="predicted"/>
<accession>A0ABQ9CIX7</accession>
<sequence length="124" mass="13778">MCYKVTCSTCGKSTWGGCGRHVPSVYRGIPEGQHCLCREWPGVDPKNPNGNGAGSSSSSSALFCDCSLTTFAGIYLQPSVLFRVSCLNFSRNNNRFINCFQFSLPLRRQNEDGFLFWFTVVITK</sequence>